<keyword evidence="4" id="KW-0456">Lyase</keyword>
<dbReference type="InterPro" id="IPR011057">
    <property type="entry name" value="Mss4-like_sf"/>
</dbReference>
<evidence type="ECO:0000313" key="7">
    <source>
        <dbReference type="Proteomes" id="UP001392437"/>
    </source>
</evidence>
<dbReference type="GO" id="GO:0016846">
    <property type="term" value="F:carbon-sulfur lyase activity"/>
    <property type="evidence" value="ECO:0007669"/>
    <property type="project" value="InterPro"/>
</dbReference>
<gene>
    <name evidence="6" type="ORF">PG999_002870</name>
</gene>
<evidence type="ECO:0000313" key="6">
    <source>
        <dbReference type="EMBL" id="KAK8130490.1"/>
    </source>
</evidence>
<keyword evidence="3" id="KW-0862">Zinc</keyword>
<accession>A0AAW0R9P6</accession>
<name>A0AAW0R9P6_9PEZI</name>
<reference evidence="6 7" key="1">
    <citation type="submission" date="2023-01" db="EMBL/GenBank/DDBJ databases">
        <title>Analysis of 21 Apiospora genomes using comparative genomics revels a genus with tremendous synthesis potential of carbohydrate active enzymes and secondary metabolites.</title>
        <authorList>
            <person name="Sorensen T."/>
        </authorList>
    </citation>
    <scope>NUCLEOTIDE SEQUENCE [LARGE SCALE GENOMIC DNA]</scope>
    <source>
        <strain evidence="6 7">CBS 117206</strain>
    </source>
</reference>
<dbReference type="PANTHER" id="PTHR33337:SF40">
    <property type="entry name" value="CENP-V_GFA DOMAIN-CONTAINING PROTEIN-RELATED"/>
    <property type="match status" value="1"/>
</dbReference>
<proteinExistence type="inferred from homology"/>
<evidence type="ECO:0000256" key="2">
    <source>
        <dbReference type="ARBA" id="ARBA00022723"/>
    </source>
</evidence>
<feature type="domain" description="CENP-V/GFA" evidence="5">
    <location>
        <begin position="6"/>
        <end position="125"/>
    </location>
</feature>
<evidence type="ECO:0000256" key="1">
    <source>
        <dbReference type="ARBA" id="ARBA00005495"/>
    </source>
</evidence>
<keyword evidence="2" id="KW-0479">Metal-binding</keyword>
<evidence type="ECO:0000256" key="4">
    <source>
        <dbReference type="ARBA" id="ARBA00023239"/>
    </source>
</evidence>
<comment type="caution">
    <text evidence="6">The sequence shown here is derived from an EMBL/GenBank/DDBJ whole genome shotgun (WGS) entry which is preliminary data.</text>
</comment>
<dbReference type="PANTHER" id="PTHR33337">
    <property type="entry name" value="GFA DOMAIN-CONTAINING PROTEIN"/>
    <property type="match status" value="1"/>
</dbReference>
<comment type="similarity">
    <text evidence="1">Belongs to the Gfa family.</text>
</comment>
<dbReference type="InterPro" id="IPR006913">
    <property type="entry name" value="CENP-V/GFA"/>
</dbReference>
<dbReference type="Gene3D" id="3.90.1590.10">
    <property type="entry name" value="glutathione-dependent formaldehyde- activating enzyme (gfa)"/>
    <property type="match status" value="1"/>
</dbReference>
<dbReference type="EMBL" id="JAQQWP010000002">
    <property type="protein sequence ID" value="KAK8130490.1"/>
    <property type="molecule type" value="Genomic_DNA"/>
</dbReference>
<organism evidence="6 7">
    <name type="scientific">Apiospora kogelbergensis</name>
    <dbReference type="NCBI Taxonomy" id="1337665"/>
    <lineage>
        <taxon>Eukaryota</taxon>
        <taxon>Fungi</taxon>
        <taxon>Dikarya</taxon>
        <taxon>Ascomycota</taxon>
        <taxon>Pezizomycotina</taxon>
        <taxon>Sordariomycetes</taxon>
        <taxon>Xylariomycetidae</taxon>
        <taxon>Amphisphaeriales</taxon>
        <taxon>Apiosporaceae</taxon>
        <taxon>Apiospora</taxon>
    </lineage>
</organism>
<evidence type="ECO:0000256" key="3">
    <source>
        <dbReference type="ARBA" id="ARBA00022833"/>
    </source>
</evidence>
<sequence length="139" mass="14882">MASNVAHGKCLCGAVEIKAEGESMTTVACSCTNCQTCGGTTYTVNLVYPKDTVTVTSGMEDIREYEDKNTDSGRTVLRRFCGRCGSGVFSQAEDGRLFIKAPILKGGLETQPSAHIYTRNLPGWAQGAKTGNQLEGFFP</sequence>
<dbReference type="AlphaFoldDB" id="A0AAW0R9P6"/>
<keyword evidence="7" id="KW-1185">Reference proteome</keyword>
<dbReference type="PROSITE" id="PS51891">
    <property type="entry name" value="CENP_V_GFA"/>
    <property type="match status" value="1"/>
</dbReference>
<dbReference type="Pfam" id="PF04828">
    <property type="entry name" value="GFA"/>
    <property type="match status" value="1"/>
</dbReference>
<dbReference type="Proteomes" id="UP001392437">
    <property type="component" value="Unassembled WGS sequence"/>
</dbReference>
<protein>
    <submittedName>
        <fullName evidence="6">Glutathione-dependent formaldehyde-activating enzyme domain-containing protein</fullName>
    </submittedName>
</protein>
<dbReference type="SUPFAM" id="SSF51316">
    <property type="entry name" value="Mss4-like"/>
    <property type="match status" value="1"/>
</dbReference>
<dbReference type="GO" id="GO:0046872">
    <property type="term" value="F:metal ion binding"/>
    <property type="evidence" value="ECO:0007669"/>
    <property type="project" value="UniProtKB-KW"/>
</dbReference>
<evidence type="ECO:0000259" key="5">
    <source>
        <dbReference type="PROSITE" id="PS51891"/>
    </source>
</evidence>